<evidence type="ECO:0000313" key="8">
    <source>
        <dbReference type="EMBL" id="EFY05808.1"/>
    </source>
</evidence>
<sequence>MNMLTSQELTNLLRERGYKVTPQRLAVYEALADETWHPNAEMLFNKLQPKFPAMSFATVYKTVEILHDINVIQILNTGEDSFRYDADISEHYHLRCLKCGAVDDALMDDGVKLQLTQDVEKQSGYTISRRQFYFFGLCPKCSTMH</sequence>
<evidence type="ECO:0000256" key="7">
    <source>
        <dbReference type="PIRSR" id="PIRSR602481-1"/>
    </source>
</evidence>
<name>E8LBC2_9FIRM</name>
<keyword evidence="4" id="KW-0805">Transcription regulation</keyword>
<dbReference type="Pfam" id="PF01475">
    <property type="entry name" value="FUR"/>
    <property type="match status" value="1"/>
</dbReference>
<dbReference type="GO" id="GO:0003700">
    <property type="term" value="F:DNA-binding transcription factor activity"/>
    <property type="evidence" value="ECO:0007669"/>
    <property type="project" value="InterPro"/>
</dbReference>
<dbReference type="GO" id="GO:0045892">
    <property type="term" value="P:negative regulation of DNA-templated transcription"/>
    <property type="evidence" value="ECO:0007669"/>
    <property type="project" value="TreeGrafter"/>
</dbReference>
<organism evidence="8 9">
    <name type="scientific">Phascolarctobacterium succinatutens YIT 12067</name>
    <dbReference type="NCBI Taxonomy" id="626939"/>
    <lineage>
        <taxon>Bacteria</taxon>
        <taxon>Bacillati</taxon>
        <taxon>Bacillota</taxon>
        <taxon>Negativicutes</taxon>
        <taxon>Acidaminococcales</taxon>
        <taxon>Acidaminococcaceae</taxon>
        <taxon>Phascolarctobacterium</taxon>
    </lineage>
</organism>
<dbReference type="GO" id="GO:1900376">
    <property type="term" value="P:regulation of secondary metabolite biosynthetic process"/>
    <property type="evidence" value="ECO:0007669"/>
    <property type="project" value="TreeGrafter"/>
</dbReference>
<evidence type="ECO:0000256" key="3">
    <source>
        <dbReference type="ARBA" id="ARBA00022833"/>
    </source>
</evidence>
<keyword evidence="7" id="KW-0479">Metal-binding</keyword>
<proteinExistence type="inferred from homology"/>
<feature type="binding site" evidence="7">
    <location>
        <position position="96"/>
    </location>
    <ligand>
        <name>Zn(2+)</name>
        <dbReference type="ChEBI" id="CHEBI:29105"/>
    </ligand>
</feature>
<dbReference type="GO" id="GO:0008270">
    <property type="term" value="F:zinc ion binding"/>
    <property type="evidence" value="ECO:0007669"/>
    <property type="project" value="TreeGrafter"/>
</dbReference>
<dbReference type="InterPro" id="IPR036390">
    <property type="entry name" value="WH_DNA-bd_sf"/>
</dbReference>
<dbReference type="RefSeq" id="WP_009144529.1">
    <property type="nucleotide sequence ID" value="NZ_GL830848.1"/>
</dbReference>
<feature type="binding site" evidence="7">
    <location>
        <position position="99"/>
    </location>
    <ligand>
        <name>Zn(2+)</name>
        <dbReference type="ChEBI" id="CHEBI:29105"/>
    </ligand>
</feature>
<dbReference type="InterPro" id="IPR043135">
    <property type="entry name" value="Fur_C"/>
</dbReference>
<keyword evidence="6" id="KW-0804">Transcription</keyword>
<dbReference type="eggNOG" id="COG0735">
    <property type="taxonomic scope" value="Bacteria"/>
</dbReference>
<dbReference type="PANTHER" id="PTHR33202">
    <property type="entry name" value="ZINC UPTAKE REGULATION PROTEIN"/>
    <property type="match status" value="1"/>
</dbReference>
<comment type="caution">
    <text evidence="8">The sequence shown here is derived from an EMBL/GenBank/DDBJ whole genome shotgun (WGS) entry which is preliminary data.</text>
</comment>
<dbReference type="Gene3D" id="3.30.1490.190">
    <property type="match status" value="1"/>
</dbReference>
<dbReference type="HOGENOM" id="CLU_096072_4_2_9"/>
<dbReference type="GO" id="GO:0000976">
    <property type="term" value="F:transcription cis-regulatory region binding"/>
    <property type="evidence" value="ECO:0007669"/>
    <property type="project" value="TreeGrafter"/>
</dbReference>
<dbReference type="SUPFAM" id="SSF46785">
    <property type="entry name" value="Winged helix' DNA-binding domain"/>
    <property type="match status" value="1"/>
</dbReference>
<evidence type="ECO:0000256" key="1">
    <source>
        <dbReference type="ARBA" id="ARBA00007957"/>
    </source>
</evidence>
<comment type="similarity">
    <text evidence="1">Belongs to the Fur family.</text>
</comment>
<dbReference type="EMBL" id="AEVN01000006">
    <property type="protein sequence ID" value="EFY05808.1"/>
    <property type="molecule type" value="Genomic_DNA"/>
</dbReference>
<feature type="binding site" evidence="7">
    <location>
        <position position="141"/>
    </location>
    <ligand>
        <name>Zn(2+)</name>
        <dbReference type="ChEBI" id="CHEBI:29105"/>
    </ligand>
</feature>
<evidence type="ECO:0000256" key="4">
    <source>
        <dbReference type="ARBA" id="ARBA00023015"/>
    </source>
</evidence>
<accession>E8LBC2</accession>
<reference evidence="8 9" key="1">
    <citation type="submission" date="2011-01" db="EMBL/GenBank/DDBJ databases">
        <authorList>
            <person name="Weinstock G."/>
            <person name="Sodergren E."/>
            <person name="Clifton S."/>
            <person name="Fulton L."/>
            <person name="Fulton B."/>
            <person name="Courtney L."/>
            <person name="Fronick C."/>
            <person name="Harrison M."/>
            <person name="Strong C."/>
            <person name="Farmer C."/>
            <person name="Delahaunty K."/>
            <person name="Markovic C."/>
            <person name="Hall O."/>
            <person name="Minx P."/>
            <person name="Tomlinson C."/>
            <person name="Mitreva M."/>
            <person name="Hou S."/>
            <person name="Chen J."/>
            <person name="Wollam A."/>
            <person name="Pepin K.H."/>
            <person name="Johnson M."/>
            <person name="Bhonagiri V."/>
            <person name="Zhang X."/>
            <person name="Suruliraj S."/>
            <person name="Warren W."/>
            <person name="Chinwalla A."/>
            <person name="Mardis E.R."/>
            <person name="Wilson R.K."/>
        </authorList>
    </citation>
    <scope>NUCLEOTIDE SEQUENCE [LARGE SCALE GENOMIC DNA]</scope>
    <source>
        <strain evidence="8 9">YIT 12067</strain>
    </source>
</reference>
<comment type="cofactor">
    <cofactor evidence="7">
        <name>Zn(2+)</name>
        <dbReference type="ChEBI" id="CHEBI:29105"/>
    </cofactor>
    <text evidence="7">Binds 1 zinc ion per subunit.</text>
</comment>
<dbReference type="InterPro" id="IPR036388">
    <property type="entry name" value="WH-like_DNA-bd_sf"/>
</dbReference>
<dbReference type="Gene3D" id="1.10.10.10">
    <property type="entry name" value="Winged helix-like DNA-binding domain superfamily/Winged helix DNA-binding domain"/>
    <property type="match status" value="1"/>
</dbReference>
<keyword evidence="3 7" id="KW-0862">Zinc</keyword>
<dbReference type="CDD" id="cd07153">
    <property type="entry name" value="Fur_like"/>
    <property type="match status" value="1"/>
</dbReference>
<dbReference type="AlphaFoldDB" id="E8LBC2"/>
<dbReference type="Proteomes" id="UP000004923">
    <property type="component" value="Unassembled WGS sequence"/>
</dbReference>
<dbReference type="PANTHER" id="PTHR33202:SF8">
    <property type="entry name" value="PEROXIDE-RESPONSIVE REPRESSOR PERR"/>
    <property type="match status" value="1"/>
</dbReference>
<keyword evidence="9" id="KW-1185">Reference proteome</keyword>
<gene>
    <name evidence="8" type="ORF">HMPREF9443_00131</name>
</gene>
<evidence type="ECO:0000313" key="9">
    <source>
        <dbReference type="Proteomes" id="UP000004923"/>
    </source>
</evidence>
<dbReference type="InterPro" id="IPR002481">
    <property type="entry name" value="FUR"/>
</dbReference>
<evidence type="ECO:0000256" key="5">
    <source>
        <dbReference type="ARBA" id="ARBA00023125"/>
    </source>
</evidence>
<keyword evidence="2" id="KW-0678">Repressor</keyword>
<evidence type="ECO:0000256" key="6">
    <source>
        <dbReference type="ARBA" id="ARBA00023163"/>
    </source>
</evidence>
<evidence type="ECO:0000256" key="2">
    <source>
        <dbReference type="ARBA" id="ARBA00022491"/>
    </source>
</evidence>
<keyword evidence="5" id="KW-0238">DNA-binding</keyword>
<feature type="binding site" evidence="7">
    <location>
        <position position="138"/>
    </location>
    <ligand>
        <name>Zn(2+)</name>
        <dbReference type="ChEBI" id="CHEBI:29105"/>
    </ligand>
</feature>
<protein>
    <submittedName>
        <fullName evidence="8">Transcriptional regulator, Fur family</fullName>
    </submittedName>
</protein>